<gene>
    <name evidence="1" type="ORF">FSB73_12550</name>
</gene>
<keyword evidence="2" id="KW-1185">Reference proteome</keyword>
<name>A0A5B8VMT5_9BACT</name>
<dbReference type="RefSeq" id="WP_146782655.1">
    <property type="nucleotide sequence ID" value="NZ_CP042434.1"/>
</dbReference>
<dbReference type="NCBIfam" id="TIGR01200">
    <property type="entry name" value="GLPGLI"/>
    <property type="match status" value="1"/>
</dbReference>
<proteinExistence type="predicted"/>
<dbReference type="Proteomes" id="UP000321291">
    <property type="component" value="Chromosome"/>
</dbReference>
<dbReference type="AlphaFoldDB" id="A0A5B8VMT5"/>
<reference evidence="1 2" key="1">
    <citation type="journal article" date="2017" name="Int. J. Syst. Evol. Microbiol.">
        <title>Arachidicoccus ginsenosidivorans sp. nov., with ginsenoside-converting activity isolated from ginseng cultivating soil.</title>
        <authorList>
            <person name="Siddiqi M.Z."/>
            <person name="Aslam Z."/>
            <person name="Im W.T."/>
        </authorList>
    </citation>
    <scope>NUCLEOTIDE SEQUENCE [LARGE SCALE GENOMIC DNA]</scope>
    <source>
        <strain evidence="1 2">Gsoil 809</strain>
    </source>
</reference>
<dbReference type="KEGG" id="agi:FSB73_12550"/>
<protein>
    <submittedName>
        <fullName evidence="1">GLPGLI family protein</fullName>
    </submittedName>
</protein>
<dbReference type="EMBL" id="CP042434">
    <property type="protein sequence ID" value="QEC72381.1"/>
    <property type="molecule type" value="Genomic_DNA"/>
</dbReference>
<dbReference type="InterPro" id="IPR005901">
    <property type="entry name" value="GLPGLI"/>
</dbReference>
<evidence type="ECO:0000313" key="1">
    <source>
        <dbReference type="EMBL" id="QEC72381.1"/>
    </source>
</evidence>
<dbReference type="OrthoDB" id="1440774at2"/>
<evidence type="ECO:0000313" key="2">
    <source>
        <dbReference type="Proteomes" id="UP000321291"/>
    </source>
</evidence>
<dbReference type="Pfam" id="PF09697">
    <property type="entry name" value="Porph_ging"/>
    <property type="match status" value="1"/>
</dbReference>
<organism evidence="1 2">
    <name type="scientific">Arachidicoccus ginsenosidivorans</name>
    <dbReference type="NCBI Taxonomy" id="496057"/>
    <lineage>
        <taxon>Bacteria</taxon>
        <taxon>Pseudomonadati</taxon>
        <taxon>Bacteroidota</taxon>
        <taxon>Chitinophagia</taxon>
        <taxon>Chitinophagales</taxon>
        <taxon>Chitinophagaceae</taxon>
        <taxon>Arachidicoccus</taxon>
    </lineage>
</organism>
<accession>A0A5B8VMT5</accession>
<sequence length="260" mass="29648">MNEIQIVFQKRALLLIFLSILFAINIGKAQYAQFIGEGTIIFKKRINLDALIKKRFYDKNDYITNKLITDYKASYPSSFRTIEYSLNFNKDRSIYSRLTNRTADEDLRIGEVEGCDNIILTDFKKKKLDINLPVSGQHFFISDTLPKIVWKITNEVRDIAGFSCRRANGLMMDSLYVVAFFTPQIPVPSGPEIANGLPGMILGLAVPSLHTTWFASSVQSKSINNAPHARNEGKKIIRLDEYVKEISSNLMNWQIQQSLL</sequence>